<dbReference type="GO" id="GO:0003677">
    <property type="term" value="F:DNA binding"/>
    <property type="evidence" value="ECO:0007669"/>
    <property type="project" value="InterPro"/>
</dbReference>
<reference evidence="1" key="1">
    <citation type="submission" date="2021-10" db="EMBL/GenBank/DDBJ databases">
        <title>Anaerobic single-cell dispensing facilitates the cultivation of human gut bacteria.</title>
        <authorList>
            <person name="Afrizal A."/>
        </authorList>
    </citation>
    <scope>NUCLEOTIDE SEQUENCE</scope>
    <source>
        <strain evidence="1">CLA-AA-H250</strain>
    </source>
</reference>
<evidence type="ECO:0008006" key="3">
    <source>
        <dbReference type="Google" id="ProtNLM"/>
    </source>
</evidence>
<dbReference type="SUPFAM" id="SSF110455">
    <property type="entry name" value="Toprim domain"/>
    <property type="match status" value="1"/>
</dbReference>
<sequence length="756" mass="86358">MKIQDLLLKFQGVKQVSENQYMAICPAHDDHSPSLSIGLSKDRKQILLNCFAGCKAEDILNNVGLKLKDMYDNDERNETNTMSKTVYTYYNADGSIAYTKNRFDKADGKKSFSFVRPNGEKGLGDKKPVPYNLPEVIRAQKVYFVEGEKCADAVIQAGRVATTLNCGSGSKWLSEYQDYFMGKEVVILPDNDKPGMKYAKKIVENIPNAKIVCLPGLPPKGDVYDWLKAGHSMEEVDDLPYLDILEQDESTELKSEPQKRKSGKNKTQENTLLEILQEQGATLFINSENNEPYIALRQNKHLKVMKIESGEFNTYASYVYREKTQSGLKSENTKQVALYLKGKTLFENSKKVKLYNRVGKAENAFWYDLRTEDWKFVKITEEGWEIREEDKILFDRYNHQKEQCLPRKNGDIQKILKYINIKNQKTLFLCWFVSCFVPDIVHSAIIVFGEKGAAKTTACTFLKKAIDPSIVKTLSLHKDMPSKLIGLQEHWFLPFDNLSKINQDTSDLFCRAITGEAVQSRKLYTDDESHFFLFKRCLAINGINNVANSSDLLDRSILLELSRVDEEDRRELTELEQEFEEDLPDILGGVFDVLSKAMRIYPDVHLRKLPRMADFCRWGYAIGEALGGQGEKFLSEYNANREKSNYELISSDSVATLMIDFMENKREWKGLVSELWNYLRTAADETGLGTRAVPPAANALSRKLNELHSNLKNVGINFTIKSTAKGSLITIENEKISQLPPYIQEDKEDQDEEVEF</sequence>
<gene>
    <name evidence="1" type="ORF">LKD31_04430</name>
</gene>
<dbReference type="RefSeq" id="WP_308448791.1">
    <property type="nucleotide sequence ID" value="NZ_JAJEQC010000003.1"/>
</dbReference>
<dbReference type="Gene3D" id="3.90.580.10">
    <property type="entry name" value="Zinc finger, CHC2-type domain"/>
    <property type="match status" value="1"/>
</dbReference>
<dbReference type="Gene3D" id="3.40.1360.10">
    <property type="match status" value="1"/>
</dbReference>
<dbReference type="AlphaFoldDB" id="A0AAE3DGW3"/>
<proteinExistence type="predicted"/>
<dbReference type="CDD" id="cd01029">
    <property type="entry name" value="TOPRIM_primases"/>
    <property type="match status" value="1"/>
</dbReference>
<name>A0AAE3DGW3_9FIRM</name>
<evidence type="ECO:0000313" key="2">
    <source>
        <dbReference type="Proteomes" id="UP001199424"/>
    </source>
</evidence>
<dbReference type="Proteomes" id="UP001199424">
    <property type="component" value="Unassembled WGS sequence"/>
</dbReference>
<dbReference type="GO" id="GO:0006260">
    <property type="term" value="P:DNA replication"/>
    <property type="evidence" value="ECO:0007669"/>
    <property type="project" value="InterPro"/>
</dbReference>
<keyword evidence="2" id="KW-1185">Reference proteome</keyword>
<accession>A0AAE3DGW3</accession>
<organism evidence="1 2">
    <name type="scientific">Hominenteromicrobium mulieris</name>
    <dbReference type="NCBI Taxonomy" id="2885357"/>
    <lineage>
        <taxon>Bacteria</taxon>
        <taxon>Bacillati</taxon>
        <taxon>Bacillota</taxon>
        <taxon>Clostridia</taxon>
        <taxon>Eubacteriales</taxon>
        <taxon>Oscillospiraceae</taxon>
        <taxon>Hominenteromicrobium</taxon>
    </lineage>
</organism>
<dbReference type="InterPro" id="IPR034154">
    <property type="entry name" value="TOPRIM_DnaG/twinkle"/>
</dbReference>
<dbReference type="InterPro" id="IPR036977">
    <property type="entry name" value="DNA_primase_Znf_CHC2"/>
</dbReference>
<evidence type="ECO:0000313" key="1">
    <source>
        <dbReference type="EMBL" id="MCC2136263.1"/>
    </source>
</evidence>
<comment type="caution">
    <text evidence="1">The sequence shown here is derived from an EMBL/GenBank/DDBJ whole genome shotgun (WGS) entry which is preliminary data.</text>
</comment>
<dbReference type="EMBL" id="JAJEQC010000003">
    <property type="protein sequence ID" value="MCC2136263.1"/>
    <property type="molecule type" value="Genomic_DNA"/>
</dbReference>
<protein>
    <recommendedName>
        <fullName evidence="3">Toprim domain-containing protein</fullName>
    </recommendedName>
</protein>
<dbReference type="GO" id="GO:0008270">
    <property type="term" value="F:zinc ion binding"/>
    <property type="evidence" value="ECO:0007669"/>
    <property type="project" value="InterPro"/>
</dbReference>